<comment type="caution">
    <text evidence="1">The sequence shown here is derived from an EMBL/GenBank/DDBJ whole genome shotgun (WGS) entry which is preliminary data.</text>
</comment>
<organism evidence="1 2">
    <name type="scientific">Leucogyrophana mollusca</name>
    <dbReference type="NCBI Taxonomy" id="85980"/>
    <lineage>
        <taxon>Eukaryota</taxon>
        <taxon>Fungi</taxon>
        <taxon>Dikarya</taxon>
        <taxon>Basidiomycota</taxon>
        <taxon>Agaricomycotina</taxon>
        <taxon>Agaricomycetes</taxon>
        <taxon>Agaricomycetidae</taxon>
        <taxon>Boletales</taxon>
        <taxon>Boletales incertae sedis</taxon>
        <taxon>Leucogyrophana</taxon>
    </lineage>
</organism>
<evidence type="ECO:0000313" key="1">
    <source>
        <dbReference type="EMBL" id="KAH7926085.1"/>
    </source>
</evidence>
<gene>
    <name evidence="1" type="ORF">BV22DRAFT_1009856</name>
</gene>
<dbReference type="EMBL" id="MU266389">
    <property type="protein sequence ID" value="KAH7926085.1"/>
    <property type="molecule type" value="Genomic_DNA"/>
</dbReference>
<protein>
    <submittedName>
        <fullName evidence="1">Cytochrome P450</fullName>
    </submittedName>
</protein>
<reference evidence="1" key="1">
    <citation type="journal article" date="2021" name="New Phytol.">
        <title>Evolutionary innovations through gain and loss of genes in the ectomycorrhizal Boletales.</title>
        <authorList>
            <person name="Wu G."/>
            <person name="Miyauchi S."/>
            <person name="Morin E."/>
            <person name="Kuo A."/>
            <person name="Drula E."/>
            <person name="Varga T."/>
            <person name="Kohler A."/>
            <person name="Feng B."/>
            <person name="Cao Y."/>
            <person name="Lipzen A."/>
            <person name="Daum C."/>
            <person name="Hundley H."/>
            <person name="Pangilinan J."/>
            <person name="Johnson J."/>
            <person name="Barry K."/>
            <person name="LaButti K."/>
            <person name="Ng V."/>
            <person name="Ahrendt S."/>
            <person name="Min B."/>
            <person name="Choi I.G."/>
            <person name="Park H."/>
            <person name="Plett J.M."/>
            <person name="Magnuson J."/>
            <person name="Spatafora J.W."/>
            <person name="Nagy L.G."/>
            <person name="Henrissat B."/>
            <person name="Grigoriev I.V."/>
            <person name="Yang Z.L."/>
            <person name="Xu J."/>
            <person name="Martin F.M."/>
        </authorList>
    </citation>
    <scope>NUCLEOTIDE SEQUENCE</scope>
    <source>
        <strain evidence="1">KUC20120723A-06</strain>
    </source>
</reference>
<name>A0ACB8BJP2_9AGAM</name>
<sequence length="557" mass="62922">MSLNNTVPVMGYVSTIYDQTQTYVAASPGRAVLLAVVYSPIIAILLNALQQLIIPRNRSLPPVVFHWIPFIGSAISYGNDPLNFFFKCREKYGDVFTFILFGRKVTVALGAKGNNFVLGGKSTAFSAEDAYTHFTTPVFGKDVVYDVPNEVFMEQKKFVKVGLTMENFRSYVGMIEDEVDEFMKTDAAFLIYQMNDINEWGRFDATDVMAQITILTASRTLQGKEVRGNLDKSFSQLYNDLDGGFTPLNFMFPNLPLESYRRRDEAHKKMSQFYVDIIRKRKETGDVSYPDDEQDMISALRTQKYRDGRPIPDHEMAHIMIALLMAGQHTSSATGSWALLHLANSPEVQEALYKEQVENFATPDGKLRSMTYEEFRKLPVLDSVIRETLRIHPPIHSIMRKVRSDVPVPPTLAAPSKDGTYVVPKGHFVLASAAVSQVDPLIWSNPEVFDPTRWSDPEGVAAQAFNTYADEGGEKIDYGFGAVSKGTESPYQPFGAGRHRCIGEQFAYLQLGVVITTIIRRVELRLETDSVPEQNYHTMITMPKKPRNICFRRRNFD</sequence>
<keyword evidence="2" id="KW-1185">Reference proteome</keyword>
<proteinExistence type="predicted"/>
<accession>A0ACB8BJP2</accession>
<evidence type="ECO:0000313" key="2">
    <source>
        <dbReference type="Proteomes" id="UP000790709"/>
    </source>
</evidence>
<dbReference type="Proteomes" id="UP000790709">
    <property type="component" value="Unassembled WGS sequence"/>
</dbReference>